<keyword evidence="1" id="KW-0812">Transmembrane</keyword>
<feature type="transmembrane region" description="Helical" evidence="1">
    <location>
        <begin position="12"/>
        <end position="31"/>
    </location>
</feature>
<dbReference type="EMBL" id="SRMA01024156">
    <property type="protein sequence ID" value="TRZ01126.1"/>
    <property type="molecule type" value="Genomic_DNA"/>
</dbReference>
<evidence type="ECO:0000313" key="3">
    <source>
        <dbReference type="EMBL" id="TRZ01126.1"/>
    </source>
</evidence>
<dbReference type="AlphaFoldDB" id="A0A553RG12"/>
<dbReference type="Pfam" id="PF13383">
    <property type="entry name" value="Methyltransf_22"/>
    <property type="match status" value="1"/>
</dbReference>
<accession>A0A553RG12</accession>
<reference evidence="3 4" key="1">
    <citation type="journal article" date="2019" name="Sci. Data">
        <title>Hybrid genome assembly and annotation of Danionella translucida.</title>
        <authorList>
            <person name="Kadobianskyi M."/>
            <person name="Schulze L."/>
            <person name="Schuelke M."/>
            <person name="Judkewitz B."/>
        </authorList>
    </citation>
    <scope>NUCLEOTIDE SEQUENCE [LARGE SCALE GENOMIC DNA]</scope>
    <source>
        <strain evidence="3 4">Bolton</strain>
    </source>
</reference>
<comment type="caution">
    <text evidence="3">The sequence shown here is derived from an EMBL/GenBank/DDBJ whole genome shotgun (WGS) entry which is preliminary data.</text>
</comment>
<gene>
    <name evidence="3" type="ORF">DNTS_007851</name>
</gene>
<dbReference type="PANTHER" id="PTHR32026:SF23">
    <property type="entry name" value="METHYLTRANSFERASE-LIKE PROTEIN 24"/>
    <property type="match status" value="1"/>
</dbReference>
<feature type="domain" description="Methyltransferase" evidence="2">
    <location>
        <begin position="141"/>
        <end position="282"/>
    </location>
</feature>
<evidence type="ECO:0000259" key="2">
    <source>
        <dbReference type="Pfam" id="PF13383"/>
    </source>
</evidence>
<dbReference type="STRING" id="623744.A0A553RG12"/>
<dbReference type="InterPro" id="IPR025714">
    <property type="entry name" value="Methyltranfer_dom"/>
</dbReference>
<evidence type="ECO:0000313" key="4">
    <source>
        <dbReference type="Proteomes" id="UP000316079"/>
    </source>
</evidence>
<keyword evidence="1" id="KW-1133">Transmembrane helix</keyword>
<keyword evidence="4" id="KW-1185">Reference proteome</keyword>
<dbReference type="PANTHER" id="PTHR32026">
    <property type="entry name" value="METHYLTRANSFERASE-LIKE PROTEIN 24"/>
    <property type="match status" value="1"/>
</dbReference>
<dbReference type="Proteomes" id="UP000316079">
    <property type="component" value="Unassembled WGS sequence"/>
</dbReference>
<protein>
    <recommendedName>
        <fullName evidence="2">Methyltransferase domain-containing protein</fullName>
    </recommendedName>
</protein>
<dbReference type="InterPro" id="IPR026913">
    <property type="entry name" value="METTL24"/>
</dbReference>
<organism evidence="3 4">
    <name type="scientific">Danionella cerebrum</name>
    <dbReference type="NCBI Taxonomy" id="2873325"/>
    <lineage>
        <taxon>Eukaryota</taxon>
        <taxon>Metazoa</taxon>
        <taxon>Chordata</taxon>
        <taxon>Craniata</taxon>
        <taxon>Vertebrata</taxon>
        <taxon>Euteleostomi</taxon>
        <taxon>Actinopterygii</taxon>
        <taxon>Neopterygii</taxon>
        <taxon>Teleostei</taxon>
        <taxon>Ostariophysi</taxon>
        <taxon>Cypriniformes</taxon>
        <taxon>Danionidae</taxon>
        <taxon>Danioninae</taxon>
        <taxon>Danionella</taxon>
    </lineage>
</organism>
<keyword evidence="1" id="KW-0472">Membrane</keyword>
<name>A0A553RG12_9TELE</name>
<dbReference type="OrthoDB" id="10006218at2759"/>
<evidence type="ECO:0000256" key="1">
    <source>
        <dbReference type="SAM" id="Phobius"/>
    </source>
</evidence>
<sequence>MAVCKVIVLRSIFQLVIIVGLPILLLIQLLVSLTVPRAHTAGNEHGFLVITIEKNEDGSLASEIRNSKRGLDSGVLGPWTENSRMTGYEDENEFEGLQVGYVLTVLQGVNQELILQPWASDKPSFFPELYRLTKFITTIEVDCSDVQRLDGIGFPDPSDGLCLRHWKLRSCVAYSFSLDGKDAMFLDSVQSSGCEVHRFDPSRRRPQTSGSVMHHRLWLDWRKPRGIVGNVQHRLLDIMDSFHHEKVDVIWLDVESAEWRVLESWIKDGTLLRINQLILTVHLQWAGFEVGGAEEEVLRFWFSVLRGVWASGMRLVCSKHGPGYTVLRHKLAHAHSSYTLSWLRMREVRWHL</sequence>
<proteinExistence type="predicted"/>